<dbReference type="InterPro" id="IPR000674">
    <property type="entry name" value="Ald_Oxase/Xan_DH_a/b"/>
</dbReference>
<evidence type="ECO:0000256" key="4">
    <source>
        <dbReference type="ARBA" id="ARBA00022630"/>
    </source>
</evidence>
<dbReference type="InterPro" id="IPR046867">
    <property type="entry name" value="AldOxase/xan_DH_MoCoBD2"/>
</dbReference>
<feature type="binding site" evidence="15">
    <location>
        <position position="186"/>
    </location>
    <ligand>
        <name>[2Fe-2S] cluster</name>
        <dbReference type="ChEBI" id="CHEBI:190135"/>
        <label>2</label>
    </ligand>
</feature>
<dbReference type="GO" id="GO:0016491">
    <property type="term" value="F:oxidoreductase activity"/>
    <property type="evidence" value="ECO:0007669"/>
    <property type="project" value="UniProtKB-KW"/>
</dbReference>
<dbReference type="InterPro" id="IPR036318">
    <property type="entry name" value="FAD-bd_PCMH-like_sf"/>
</dbReference>
<dbReference type="InterPro" id="IPR036856">
    <property type="entry name" value="Ald_Oxase/Xan_DH_a/b_sf"/>
</dbReference>
<dbReference type="Pfam" id="PF01799">
    <property type="entry name" value="Fer2_2"/>
    <property type="match status" value="1"/>
</dbReference>
<evidence type="ECO:0000256" key="7">
    <source>
        <dbReference type="ARBA" id="ARBA00022827"/>
    </source>
</evidence>
<dbReference type="SUPFAM" id="SSF56176">
    <property type="entry name" value="FAD-binding/transporter-associated domain-like"/>
    <property type="match status" value="1"/>
</dbReference>
<feature type="binding site" evidence="14">
    <location>
        <position position="467"/>
    </location>
    <ligand>
        <name>FAD</name>
        <dbReference type="ChEBI" id="CHEBI:57692"/>
    </ligand>
</feature>
<dbReference type="SMART" id="SM01092">
    <property type="entry name" value="CO_deh_flav_C"/>
    <property type="match status" value="1"/>
</dbReference>
<evidence type="ECO:0000256" key="1">
    <source>
        <dbReference type="ARBA" id="ARBA00001974"/>
    </source>
</evidence>
<dbReference type="PROSITE" id="PS51085">
    <property type="entry name" value="2FE2S_FER_2"/>
    <property type="match status" value="1"/>
</dbReference>
<comment type="caution">
    <text evidence="18">The sequence shown here is derived from an EMBL/GenBank/DDBJ whole genome shotgun (WGS) entry which is preliminary data.</text>
</comment>
<feature type="binding site" evidence="15">
    <location>
        <position position="188"/>
    </location>
    <ligand>
        <name>[2Fe-2S] cluster</name>
        <dbReference type="ChEBI" id="CHEBI:190135"/>
        <label>2</label>
    </ligand>
</feature>
<evidence type="ECO:0000259" key="16">
    <source>
        <dbReference type="PROSITE" id="PS51085"/>
    </source>
</evidence>
<dbReference type="Gene3D" id="3.10.20.30">
    <property type="match status" value="1"/>
</dbReference>
<dbReference type="InterPro" id="IPR016167">
    <property type="entry name" value="FAD-bd_PCMH_sub1"/>
</dbReference>
<feature type="domain" description="2Fe-2S ferredoxin-type" evidence="16">
    <location>
        <begin position="18"/>
        <end position="105"/>
    </location>
</feature>
<evidence type="ECO:0008006" key="20">
    <source>
        <dbReference type="Google" id="ProtNLM"/>
    </source>
</evidence>
<feature type="binding site" evidence="15">
    <location>
        <position position="65"/>
    </location>
    <ligand>
        <name>[2Fe-2S] cluster</name>
        <dbReference type="ChEBI" id="CHEBI:190135"/>
        <label>1</label>
    </ligand>
</feature>
<feature type="binding site" evidence="14">
    <location>
        <position position="945"/>
    </location>
    <ligand>
        <name>substrate</name>
    </ligand>
</feature>
<dbReference type="EMBL" id="CM026425">
    <property type="protein sequence ID" value="KAG0577789.1"/>
    <property type="molecule type" value="Genomic_DNA"/>
</dbReference>
<dbReference type="InterPro" id="IPR008274">
    <property type="entry name" value="AldOxase/xan_DH_MoCoBD1"/>
</dbReference>
<dbReference type="PANTHER" id="PTHR11908">
    <property type="entry name" value="XANTHINE DEHYDROGENASE"/>
    <property type="match status" value="1"/>
</dbReference>
<evidence type="ECO:0000313" key="18">
    <source>
        <dbReference type="EMBL" id="KAG0577789.1"/>
    </source>
</evidence>
<dbReference type="GO" id="GO:0005506">
    <property type="term" value="F:iron ion binding"/>
    <property type="evidence" value="ECO:0007669"/>
    <property type="project" value="InterPro"/>
</dbReference>
<dbReference type="FunFam" id="3.10.20.30:FF:000012">
    <property type="entry name" value="Xanthine dehydrogenase/oxidase"/>
    <property type="match status" value="1"/>
</dbReference>
<dbReference type="InterPro" id="IPR001041">
    <property type="entry name" value="2Fe-2S_ferredoxin-type"/>
</dbReference>
<keyword evidence="3 15" id="KW-0500">Molybdenum</keyword>
<dbReference type="SMART" id="SM01008">
    <property type="entry name" value="Ald_Xan_dh_C"/>
    <property type="match status" value="1"/>
</dbReference>
<evidence type="ECO:0000256" key="14">
    <source>
        <dbReference type="PIRSR" id="PIRSR000127-2"/>
    </source>
</evidence>
<dbReference type="InterPro" id="IPR016166">
    <property type="entry name" value="FAD-bd_PCMH"/>
</dbReference>
<feature type="binding site" evidence="14">
    <location>
        <position position="423"/>
    </location>
    <ligand>
        <name>FAD</name>
        <dbReference type="ChEBI" id="CHEBI:57692"/>
    </ligand>
</feature>
<dbReference type="Pfam" id="PF02738">
    <property type="entry name" value="MoCoBD_1"/>
    <property type="match status" value="1"/>
</dbReference>
<dbReference type="Gene3D" id="3.30.465.10">
    <property type="match status" value="1"/>
</dbReference>
<evidence type="ECO:0000313" key="19">
    <source>
        <dbReference type="Proteomes" id="UP000822688"/>
    </source>
</evidence>
<evidence type="ECO:0000256" key="10">
    <source>
        <dbReference type="ARBA" id="ARBA00023014"/>
    </source>
</evidence>
<feature type="binding site" evidence="14">
    <location>
        <position position="492"/>
    </location>
    <ligand>
        <name>FAD</name>
        <dbReference type="ChEBI" id="CHEBI:57692"/>
    </ligand>
</feature>
<dbReference type="GO" id="GO:0051537">
    <property type="term" value="F:2 iron, 2 sulfur cluster binding"/>
    <property type="evidence" value="ECO:0007669"/>
    <property type="project" value="UniProtKB-KW"/>
</dbReference>
<protein>
    <recommendedName>
        <fullName evidence="20">Aldehyde oxidase</fullName>
    </recommendedName>
</protein>
<comment type="cofactor">
    <cofactor evidence="15">
        <name>[2Fe-2S] cluster</name>
        <dbReference type="ChEBI" id="CHEBI:190135"/>
    </cofactor>
    <text evidence="15">Binds 2 [2Fe-2S] clusters.</text>
</comment>
<feature type="binding site" evidence="15">
    <location>
        <position position="833"/>
    </location>
    <ligand>
        <name>Mo-molybdopterin</name>
        <dbReference type="ChEBI" id="CHEBI:71302"/>
    </ligand>
    <ligandPart>
        <name>Mo</name>
        <dbReference type="ChEBI" id="CHEBI:28685"/>
    </ligandPart>
</feature>
<dbReference type="Pfam" id="PF03450">
    <property type="entry name" value="CO_deh_flav_C"/>
    <property type="match status" value="1"/>
</dbReference>
<keyword evidence="7 14" id="KW-0274">FAD</keyword>
<feature type="binding site" evidence="15">
    <location>
        <position position="87"/>
    </location>
    <ligand>
        <name>[2Fe-2S] cluster</name>
        <dbReference type="ChEBI" id="CHEBI:190135"/>
        <label>1</label>
    </ligand>
</feature>
<keyword evidence="4" id="KW-0285">Flavoprotein</keyword>
<dbReference type="SUPFAM" id="SSF56003">
    <property type="entry name" value="Molybdenum cofactor-binding domain"/>
    <property type="match status" value="1"/>
</dbReference>
<evidence type="ECO:0000256" key="12">
    <source>
        <dbReference type="ARBA" id="ARBA00034078"/>
    </source>
</evidence>
<feature type="binding site" evidence="15">
    <location>
        <position position="130"/>
    </location>
    <ligand>
        <name>[2Fe-2S] cluster</name>
        <dbReference type="ChEBI" id="CHEBI:190135"/>
        <label>2</label>
    </ligand>
</feature>
<keyword evidence="5 15" id="KW-0001">2Fe-2S</keyword>
<dbReference type="InterPro" id="IPR036010">
    <property type="entry name" value="2Fe-2S_ferredoxin-like_sf"/>
</dbReference>
<dbReference type="InterPro" id="IPR012675">
    <property type="entry name" value="Beta-grasp_dom_sf"/>
</dbReference>
<evidence type="ECO:0000256" key="6">
    <source>
        <dbReference type="ARBA" id="ARBA00022723"/>
    </source>
</evidence>
<dbReference type="Gene3D" id="3.30.43.10">
    <property type="entry name" value="Uridine Diphospho-n-acetylenolpyruvylglucosamine Reductase, domain 2"/>
    <property type="match status" value="1"/>
</dbReference>
<proteinExistence type="inferred from homology"/>
<accession>A0A8T0I4G0</accession>
<dbReference type="Pfam" id="PF00941">
    <property type="entry name" value="FAD_binding_5"/>
    <property type="match status" value="1"/>
</dbReference>
<evidence type="ECO:0000256" key="11">
    <source>
        <dbReference type="ARBA" id="ARBA00023027"/>
    </source>
</evidence>
<dbReference type="Proteomes" id="UP000822688">
    <property type="component" value="Chromosome 5"/>
</dbReference>
<dbReference type="InterPro" id="IPR005107">
    <property type="entry name" value="CO_DH_flav_C"/>
</dbReference>
<evidence type="ECO:0000259" key="17">
    <source>
        <dbReference type="PROSITE" id="PS51387"/>
    </source>
</evidence>
<feature type="domain" description="FAD-binding PCMH-type" evidence="17">
    <location>
        <begin position="280"/>
        <end position="477"/>
    </location>
</feature>
<evidence type="ECO:0000256" key="13">
    <source>
        <dbReference type="PIRSR" id="PIRSR000127-1"/>
    </source>
</evidence>
<dbReference type="SUPFAM" id="SSF47741">
    <property type="entry name" value="CO dehydrogenase ISP C-domain like"/>
    <property type="match status" value="1"/>
</dbReference>
<feature type="binding site" evidence="15">
    <location>
        <position position="977"/>
    </location>
    <ligand>
        <name>Mo-molybdopterin</name>
        <dbReference type="ChEBI" id="CHEBI:71302"/>
    </ligand>
    <ligandPart>
        <name>Mo</name>
        <dbReference type="ChEBI" id="CHEBI:28685"/>
    </ligandPart>
</feature>
<evidence type="ECO:0000256" key="3">
    <source>
        <dbReference type="ARBA" id="ARBA00022505"/>
    </source>
</evidence>
<feature type="binding site" evidence="15">
    <location>
        <position position="864"/>
    </location>
    <ligand>
        <name>Mo-molybdopterin</name>
        <dbReference type="ChEBI" id="CHEBI:71302"/>
    </ligand>
    <ligandPart>
        <name>Mo</name>
        <dbReference type="ChEBI" id="CHEBI:28685"/>
    </ligandPart>
</feature>
<comment type="similarity">
    <text evidence="2">Belongs to the xanthine dehydrogenase family.</text>
</comment>
<dbReference type="InterPro" id="IPR037165">
    <property type="entry name" value="AldOxase/xan_DH_Mopterin-bd_sf"/>
</dbReference>
<keyword evidence="6 15" id="KW-0479">Metal-binding</keyword>
<keyword evidence="9 15" id="KW-0408">Iron</keyword>
<dbReference type="SUPFAM" id="SSF55447">
    <property type="entry name" value="CO dehydrogenase flavoprotein C-terminal domain-like"/>
    <property type="match status" value="1"/>
</dbReference>
<dbReference type="GO" id="GO:0071949">
    <property type="term" value="F:FAD binding"/>
    <property type="evidence" value="ECO:0007669"/>
    <property type="project" value="InterPro"/>
</dbReference>
<feature type="binding site" evidence="15">
    <location>
        <position position="57"/>
    </location>
    <ligand>
        <name>[2Fe-2S] cluster</name>
        <dbReference type="ChEBI" id="CHEBI:190135"/>
        <label>1</label>
    </ligand>
</feature>
<feature type="binding site" evidence="15">
    <location>
        <position position="62"/>
    </location>
    <ligand>
        <name>[2Fe-2S] cluster</name>
        <dbReference type="ChEBI" id="CHEBI:190135"/>
        <label>1</label>
    </ligand>
</feature>
<dbReference type="Pfam" id="PF00111">
    <property type="entry name" value="Fer2"/>
    <property type="match status" value="1"/>
</dbReference>
<evidence type="ECO:0000256" key="9">
    <source>
        <dbReference type="ARBA" id="ARBA00023004"/>
    </source>
</evidence>
<dbReference type="PROSITE" id="PS00197">
    <property type="entry name" value="2FE2S_FER_1"/>
    <property type="match status" value="1"/>
</dbReference>
<feature type="binding site" evidence="14">
    <location>
        <begin position="407"/>
        <end position="411"/>
    </location>
    <ligand>
        <name>FAD</name>
        <dbReference type="ChEBI" id="CHEBI:57692"/>
    </ligand>
</feature>
<evidence type="ECO:0000256" key="8">
    <source>
        <dbReference type="ARBA" id="ARBA00023002"/>
    </source>
</evidence>
<feature type="binding site" evidence="15">
    <location>
        <position position="127"/>
    </location>
    <ligand>
        <name>[2Fe-2S] cluster</name>
        <dbReference type="ChEBI" id="CHEBI:190135"/>
        <label>2</label>
    </ligand>
</feature>
<dbReference type="InterPro" id="IPR036884">
    <property type="entry name" value="2Fe-2S-bd_dom_sf"/>
</dbReference>
<dbReference type="InterPro" id="IPR002888">
    <property type="entry name" value="2Fe-2S-bd"/>
</dbReference>
<dbReference type="InterPro" id="IPR002346">
    <property type="entry name" value="Mopterin_DH_FAD-bd"/>
</dbReference>
<dbReference type="SUPFAM" id="SSF54292">
    <property type="entry name" value="2Fe-2S ferredoxin-like"/>
    <property type="match status" value="1"/>
</dbReference>
<keyword evidence="19" id="KW-1185">Reference proteome</keyword>
<dbReference type="Pfam" id="PF01315">
    <property type="entry name" value="Ald_Xan_dh_C"/>
    <property type="match status" value="1"/>
</dbReference>
<evidence type="ECO:0000256" key="2">
    <source>
        <dbReference type="ARBA" id="ARBA00006849"/>
    </source>
</evidence>
<dbReference type="SUPFAM" id="SSF54665">
    <property type="entry name" value="CO dehydrogenase molybdoprotein N-domain-like"/>
    <property type="match status" value="1"/>
</dbReference>
<dbReference type="Gene3D" id="3.30.390.50">
    <property type="entry name" value="CO dehydrogenase flavoprotein, C-terminal domain"/>
    <property type="match status" value="1"/>
</dbReference>
<keyword evidence="11" id="KW-0520">NAD</keyword>
<gene>
    <name evidence="18" type="ORF">KC19_5G182100</name>
</gene>
<comment type="cofactor">
    <cofactor evidence="15">
        <name>Mo-molybdopterin</name>
        <dbReference type="ChEBI" id="CHEBI:71302"/>
    </cofactor>
    <text evidence="15">Binds 1 Mo-molybdopterin (Mo-MPT) cofactor per subunit.</text>
</comment>
<feature type="active site" description="Proton acceptor" evidence="13">
    <location>
        <position position="1326"/>
    </location>
</feature>
<reference evidence="18" key="1">
    <citation type="submission" date="2020-06" db="EMBL/GenBank/DDBJ databases">
        <title>WGS assembly of Ceratodon purpureus strain R40.</title>
        <authorList>
            <person name="Carey S.B."/>
            <person name="Jenkins J."/>
            <person name="Shu S."/>
            <person name="Lovell J.T."/>
            <person name="Sreedasyam A."/>
            <person name="Maumus F."/>
            <person name="Tiley G.P."/>
            <person name="Fernandez-Pozo N."/>
            <person name="Barry K."/>
            <person name="Chen C."/>
            <person name="Wang M."/>
            <person name="Lipzen A."/>
            <person name="Daum C."/>
            <person name="Saski C.A."/>
            <person name="Payton A.C."/>
            <person name="Mcbreen J.C."/>
            <person name="Conrad R.E."/>
            <person name="Kollar L.M."/>
            <person name="Olsson S."/>
            <person name="Huttunen S."/>
            <person name="Landis J.B."/>
            <person name="Wickett N.J."/>
            <person name="Johnson M.G."/>
            <person name="Rensing S.A."/>
            <person name="Grimwood J."/>
            <person name="Schmutz J."/>
            <person name="Mcdaniel S.F."/>
        </authorList>
    </citation>
    <scope>NUCLEOTIDE SEQUENCE</scope>
    <source>
        <strain evidence="18">R40</strain>
    </source>
</reference>
<comment type="cofactor">
    <cofactor evidence="1 14">
        <name>FAD</name>
        <dbReference type="ChEBI" id="CHEBI:57692"/>
    </cofactor>
</comment>
<dbReference type="PIRSF" id="PIRSF000127">
    <property type="entry name" value="Xanthine_DH"/>
    <property type="match status" value="1"/>
</dbReference>
<dbReference type="Gene3D" id="3.30.365.10">
    <property type="entry name" value="Aldehyde oxidase/xanthine dehydrogenase, molybdopterin binding domain"/>
    <property type="match status" value="4"/>
</dbReference>
<evidence type="ECO:0000256" key="15">
    <source>
        <dbReference type="PIRSR" id="PIRSR000127-3"/>
    </source>
</evidence>
<dbReference type="InterPro" id="IPR016208">
    <property type="entry name" value="Ald_Oxase/xanthine_DH-like"/>
</dbReference>
<comment type="cofactor">
    <cofactor evidence="12">
        <name>[2Fe-2S] cluster</name>
        <dbReference type="ChEBI" id="CHEBI:190135"/>
    </cofactor>
</comment>
<dbReference type="FunFam" id="3.30.365.10:FF:000001">
    <property type="entry name" value="Xanthine dehydrogenase oxidase"/>
    <property type="match status" value="1"/>
</dbReference>
<organism evidence="18 19">
    <name type="scientific">Ceratodon purpureus</name>
    <name type="common">Fire moss</name>
    <name type="synonym">Dicranum purpureum</name>
    <dbReference type="NCBI Taxonomy" id="3225"/>
    <lineage>
        <taxon>Eukaryota</taxon>
        <taxon>Viridiplantae</taxon>
        <taxon>Streptophyta</taxon>
        <taxon>Embryophyta</taxon>
        <taxon>Bryophyta</taxon>
        <taxon>Bryophytina</taxon>
        <taxon>Bryopsida</taxon>
        <taxon>Dicranidae</taxon>
        <taxon>Pseudoditrichales</taxon>
        <taxon>Ditrichaceae</taxon>
        <taxon>Ceratodon</taxon>
    </lineage>
</organism>
<dbReference type="PANTHER" id="PTHR11908:SF132">
    <property type="entry name" value="ALDEHYDE OXIDASE 1-RELATED"/>
    <property type="match status" value="1"/>
</dbReference>
<dbReference type="InterPro" id="IPR016169">
    <property type="entry name" value="FAD-bd_PCMH_sub2"/>
</dbReference>
<name>A0A8T0I4G0_CERPU</name>
<evidence type="ECO:0000256" key="5">
    <source>
        <dbReference type="ARBA" id="ARBA00022714"/>
    </source>
</evidence>
<keyword evidence="10 15" id="KW-0411">Iron-sulfur</keyword>
<dbReference type="PROSITE" id="PS51387">
    <property type="entry name" value="FAD_PCMH"/>
    <property type="match status" value="1"/>
</dbReference>
<sequence>MAMAMARPGGAGDGDAARPLVFALNGARVELAEVDPSLTLLTYLRTRTALRGTKRGCGEGGCGACVVFVSRYNPCTKDIEEITVNSCLTLLCSLDGCAVTTTEGLGNQQAGHHAIHKRLSGFHASQCGFCTPGMTMALYGTLRKSTVKAKHSCHDSLEANGSAGDGINDLQLTPAEAERSIAGNICRCTGYRPLLDACKSFCADVDVEDLGMHQFPDKNELPPYDSTRDPEFPQFLVRECETRGICSQHNSGNISASANGIDGKSVEVQPRFRFSDCASAKDREKVWIDPESLVDVFKALRTYQGTEVKLVVGNTAAGYYKDVKPNVYIDISKVDELLTLREEADGIEVGASVTISNFIEFLESLEVRGLKAPTSGVIGTNNETSIPIVLAAHLKLIASNHVRNWGSVGGNMMIAKLYNFESDIATILLGVDARVKVVSPCGEGTVAKNMSLEDFLERGALDNSELLQSIWIPLDKAFSSQDGPRVRFKTFRASPRPLGFALAYINAAFFARVSEPVHGVTKLDDVRLAFGAFGTEHAVRARRVEDHLNEKTLTWEVILEAVRLLRTEVVPAHGTRHAEYRVSVAVSFLFQFLAPLLKDEDYVSKFNGLLSSGKQVITMTDEYYPVGQPSAKTASVLQASGEAIYVDDIPAPADCLHAAFVCSQKALAKIQNVDVQQALQTPGVVAYVSAADIPRNGQNVGVSMGVFPKQGLFATDLVECVGHLIGLMVADTYDHAKEAAERVEVDYDIKAAGPPVLSAKEAVKRNLFFPVHFLAAGAIKPIGDIMEGFSRGEMILENVEVITESQKHFYMETQTALAIPDEDNCMVIYASTQTPDFVQRTVAEALGIPCHNIRVITRRVGGGFGGKVFRGATVAVACALAAYKLQRPVRTSLDRSTDMAFIGGRSPTTSTFSVAFTKEGRITAVKAEILIEAGYEQDFSSVLPRDFAYSFKKYNYGPVEINFKICKTNLVPKTAMRGPGHTQGSFLAEAVIEHVAARLELDPEIVRERNFHDIGSLCIYFGEGAVGSPESYSLPSLWERLKDSANWVDREREVQEFNEKSTWMKRGLAMIPIVYGNLSQSKSATVSIFADGSIVLESPGVEMGQGLHTKVCQAASFALSKLFPKGRGIDLSRFRIVQSDTISVANGGVTSNSTTSEGCCAAVQAACETLVERLTPLYQQLQAAALHGDVSWENLISKAIYMVDLKVHHRYAPKQFHYLSYAAAASEVEVNLLTGETQILATDLVFDCGKSLNPAVDIGQIEGAFVQGIGFYVTEGVETEDGRELADGTWGYKVPTVDTIPKRFHVELFNSPALQERVLSSKASGEAPLLLAGSVYSAIRKAILSARKERAKWVTSHSKLTDQEPILNDFILDPPASMDRIKKLCGFDNVESYLESMNHNVQNTKSHAASV</sequence>
<dbReference type="Pfam" id="PF20256">
    <property type="entry name" value="MoCoBD_2"/>
    <property type="match status" value="1"/>
</dbReference>
<dbReference type="InterPro" id="IPR006058">
    <property type="entry name" value="2Fe2S_fd_BS"/>
</dbReference>
<dbReference type="Gene3D" id="3.90.1170.50">
    <property type="entry name" value="Aldehyde oxidase/xanthine dehydrogenase, a/b hammerhead"/>
    <property type="match status" value="1"/>
</dbReference>
<dbReference type="InterPro" id="IPR036683">
    <property type="entry name" value="CO_DH_flav_C_dom_sf"/>
</dbReference>
<keyword evidence="8" id="KW-0560">Oxidoreductase</keyword>
<dbReference type="Gene3D" id="1.10.150.120">
    <property type="entry name" value="[2Fe-2S]-binding domain"/>
    <property type="match status" value="1"/>
</dbReference>